<feature type="non-terminal residue" evidence="14">
    <location>
        <position position="404"/>
    </location>
</feature>
<evidence type="ECO:0000256" key="13">
    <source>
        <dbReference type="SAM" id="SignalP"/>
    </source>
</evidence>
<dbReference type="Pfam" id="PF10250">
    <property type="entry name" value="O-FucT"/>
    <property type="match status" value="1"/>
</dbReference>
<dbReference type="PANTHER" id="PTHR13398:SF0">
    <property type="entry name" value="GDP-FUCOSE PROTEIN O-FUCOSYLTRANSFERASE 2"/>
    <property type="match status" value="1"/>
</dbReference>
<evidence type="ECO:0000256" key="6">
    <source>
        <dbReference type="ARBA" id="ARBA00023253"/>
    </source>
</evidence>
<evidence type="ECO:0000256" key="9">
    <source>
        <dbReference type="ARBA" id="ARBA00026232"/>
    </source>
</evidence>
<dbReference type="CDD" id="cd11298">
    <property type="entry name" value="O-FucT-2"/>
    <property type="match status" value="1"/>
</dbReference>
<keyword evidence="4" id="KW-0808">Transferase</keyword>
<dbReference type="PANTHER" id="PTHR13398">
    <property type="entry name" value="GDP-FUCOSE PROTEIN O-FUCOSYLTRANSFERASE 2"/>
    <property type="match status" value="1"/>
</dbReference>
<dbReference type="Gene3D" id="3.40.50.11340">
    <property type="match status" value="1"/>
</dbReference>
<feature type="chain" id="PRO_5047042770" description="GDP-fucose protein O-fucosyltransferase 2" evidence="13">
    <location>
        <begin position="17"/>
        <end position="404"/>
    </location>
</feature>
<evidence type="ECO:0000256" key="1">
    <source>
        <dbReference type="ARBA" id="ARBA00004240"/>
    </source>
</evidence>
<evidence type="ECO:0000256" key="5">
    <source>
        <dbReference type="ARBA" id="ARBA00022824"/>
    </source>
</evidence>
<evidence type="ECO:0000256" key="7">
    <source>
        <dbReference type="ARBA" id="ARBA00023277"/>
    </source>
</evidence>
<dbReference type="EC" id="2.4.1.221" evidence="3"/>
<accession>A0ABN8IS84</accession>
<keyword evidence="15" id="KW-1185">Reference proteome</keyword>
<comment type="subcellular location">
    <subcellularLocation>
        <location evidence="1">Endoplasmic reticulum</location>
    </subcellularLocation>
</comment>
<comment type="pathway">
    <text evidence="2">Protein modification; protein glycosylation.</text>
</comment>
<comment type="similarity">
    <text evidence="8">Belongs to the glycosyltransferase 68 family.</text>
</comment>
<keyword evidence="6" id="KW-0294">Fucose metabolism</keyword>
<evidence type="ECO:0000256" key="11">
    <source>
        <dbReference type="ARBA" id="ARBA00047273"/>
    </source>
</evidence>
<evidence type="ECO:0000256" key="8">
    <source>
        <dbReference type="ARBA" id="ARBA00025803"/>
    </source>
</evidence>
<dbReference type="Proteomes" id="UP000837857">
    <property type="component" value="Chromosome 29"/>
</dbReference>
<evidence type="ECO:0000313" key="15">
    <source>
        <dbReference type="Proteomes" id="UP000837857"/>
    </source>
</evidence>
<dbReference type="InterPro" id="IPR045130">
    <property type="entry name" value="OFUT2-like"/>
</dbReference>
<name>A0ABN8IS84_9NEOP</name>
<dbReference type="EMBL" id="OW152841">
    <property type="protein sequence ID" value="CAH2062485.1"/>
    <property type="molecule type" value="Genomic_DNA"/>
</dbReference>
<keyword evidence="5" id="KW-0256">Endoplasmic reticulum</keyword>
<evidence type="ECO:0000256" key="12">
    <source>
        <dbReference type="ARBA" id="ARBA00048647"/>
    </source>
</evidence>
<comment type="catalytic activity">
    <reaction evidence="11">
        <text>L-threonyl-[protein] + GDP-beta-L-fucose = 3-O-(alpha-L-fucosyl)-L-threonyl-[protein] + GDP + H(+)</text>
        <dbReference type="Rhea" id="RHEA:70491"/>
        <dbReference type="Rhea" id="RHEA-COMP:11060"/>
        <dbReference type="Rhea" id="RHEA-COMP:17915"/>
        <dbReference type="ChEBI" id="CHEBI:15378"/>
        <dbReference type="ChEBI" id="CHEBI:30013"/>
        <dbReference type="ChEBI" id="CHEBI:57273"/>
        <dbReference type="ChEBI" id="CHEBI:58189"/>
        <dbReference type="ChEBI" id="CHEBI:189631"/>
        <dbReference type="EC" id="2.4.1.221"/>
    </reaction>
    <physiologicalReaction direction="left-to-right" evidence="11">
        <dbReference type="Rhea" id="RHEA:70492"/>
    </physiologicalReaction>
</comment>
<evidence type="ECO:0000313" key="14">
    <source>
        <dbReference type="EMBL" id="CAH2062485.1"/>
    </source>
</evidence>
<evidence type="ECO:0000256" key="4">
    <source>
        <dbReference type="ARBA" id="ARBA00022679"/>
    </source>
</evidence>
<keyword evidence="13" id="KW-0732">Signal</keyword>
<organism evidence="14 15">
    <name type="scientific">Iphiclides podalirius</name>
    <name type="common">scarce swallowtail</name>
    <dbReference type="NCBI Taxonomy" id="110791"/>
    <lineage>
        <taxon>Eukaryota</taxon>
        <taxon>Metazoa</taxon>
        <taxon>Ecdysozoa</taxon>
        <taxon>Arthropoda</taxon>
        <taxon>Hexapoda</taxon>
        <taxon>Insecta</taxon>
        <taxon>Pterygota</taxon>
        <taxon>Neoptera</taxon>
        <taxon>Endopterygota</taxon>
        <taxon>Lepidoptera</taxon>
        <taxon>Glossata</taxon>
        <taxon>Ditrysia</taxon>
        <taxon>Papilionoidea</taxon>
        <taxon>Papilionidae</taxon>
        <taxon>Papilioninae</taxon>
        <taxon>Iphiclides</taxon>
    </lineage>
</organism>
<evidence type="ECO:0000256" key="10">
    <source>
        <dbReference type="ARBA" id="ARBA00033083"/>
    </source>
</evidence>
<proteinExistence type="inferred from homology"/>
<evidence type="ECO:0000256" key="2">
    <source>
        <dbReference type="ARBA" id="ARBA00004922"/>
    </source>
</evidence>
<dbReference type="InterPro" id="IPR019378">
    <property type="entry name" value="GDP-Fuc_O-FucTrfase"/>
</dbReference>
<feature type="signal peptide" evidence="13">
    <location>
        <begin position="1"/>
        <end position="16"/>
    </location>
</feature>
<evidence type="ECO:0000256" key="3">
    <source>
        <dbReference type="ARBA" id="ARBA00012196"/>
    </source>
</evidence>
<dbReference type="Gene3D" id="3.40.50.11350">
    <property type="match status" value="1"/>
</dbReference>
<gene>
    <name evidence="14" type="ORF">IPOD504_LOCUS12022</name>
</gene>
<sequence length="404" mass="46846">MLFNFIIVTCLLLISAEENIQEGFCDASTETCQDSNSALKFLYYDVNPPEGFNLRRDVYMRFAIMLAEARKAGKKLDWRIVLPPWHRMYHWRTEGKSSQPLPWSAFFDIDSLKSYAPVVELHEVFSTPGNRRLEIDRLYVLQNYENAFENGVFEEKWQLVEDCGYDGRYWGYTNVTAKEVVCANFQGKISKLWELVSLHPSDRSVMFAHGEIPLHSAYGTKAYWDCRRSMKFNRSLVEAAKQYISQFLKCKVEKCTSYIAVHWRRQDFARSRKRDVPSIQGAVKQIKEALENHVPNIQRIFIATDASAEEANQLEKGLKNFGYKVYFYTPSKSELSVYREGGVAVIEQIICSHAAYFVGTHESTFSFRIQEEREILGFDSRTTFNRLCPDTGKCEEPSKWTIVS</sequence>
<protein>
    <recommendedName>
        <fullName evidence="9">GDP-fucose protein O-fucosyltransferase 2</fullName>
        <ecNumber evidence="3">2.4.1.221</ecNumber>
    </recommendedName>
    <alternativeName>
        <fullName evidence="10">Peptide-O-fucosyltransferase 2</fullName>
    </alternativeName>
</protein>
<keyword evidence="7" id="KW-0119">Carbohydrate metabolism</keyword>
<comment type="catalytic activity">
    <reaction evidence="12">
        <text>L-seryl-[protein] + GDP-beta-L-fucose = 3-O-(alpha-L-fucosyl)-L-seryl-[protein] + GDP + H(+)</text>
        <dbReference type="Rhea" id="RHEA:63644"/>
        <dbReference type="Rhea" id="RHEA-COMP:9863"/>
        <dbReference type="Rhea" id="RHEA-COMP:17914"/>
        <dbReference type="ChEBI" id="CHEBI:15378"/>
        <dbReference type="ChEBI" id="CHEBI:29999"/>
        <dbReference type="ChEBI" id="CHEBI:57273"/>
        <dbReference type="ChEBI" id="CHEBI:58189"/>
        <dbReference type="ChEBI" id="CHEBI:189632"/>
        <dbReference type="EC" id="2.4.1.221"/>
    </reaction>
    <physiologicalReaction direction="left-to-right" evidence="12">
        <dbReference type="Rhea" id="RHEA:63645"/>
    </physiologicalReaction>
</comment>
<reference evidence="14" key="1">
    <citation type="submission" date="2022-03" db="EMBL/GenBank/DDBJ databases">
        <authorList>
            <person name="Martin H S."/>
        </authorList>
    </citation>
    <scope>NUCLEOTIDE SEQUENCE</scope>
</reference>